<sequence length="1032" mass="116818">MSKETKQRITQDGIVQAASEYKEKSYKYDAFISYRHVEPDQSIAQALHEMIETFKAPKEFNTGGRRPRFRVFRDREELAARDLSDSIEDALKNSKYLIVICSKRLKLSEWCLKEIRTFRKLHGDNRIIPLLIEGEPGESFPNELKELRRKVVEGREALLQDILAADIRPDRVLQDDFVGYEELENNDRATLKRLTGEAVVLLKTEKYRIMATILGCSFGDLKQRDKERKNRLMFSIASITAAILLVFGVFMWGAYRKAEAARQVAVQSNASILMKTSRDLLNNGDSIKAVLVAQEAMKPIKPDMEHFEALKLQEQAIFNNSIYHMGASMLTTIPTKNKLTFFSLSKDGKYLAYGLGNNELAVSDPENGQLLKTFSGHTEQVKFSAFSPDGKLLVSSSFDQKVIVYDFETGKQIKTLEIPGIPMMTRFSSDGEKLFHISLSQNEYMFSVYNSKDWSEYAKLTIDRPISFADMHDSGNEVLIVLEEDVPEQLTRRNLKTGEIIEIYPRINDKIELNSGVQEVELRYTWARYSKDKKSVIAEAGGELLKFGLRDKKLLFRQAHIADIKSITGFLLESADGDKLILKSGTSVNILDGRTGEEKENIYFGGSNLKGFAYNEESNTILVASENEKISIWRDGAIIEKDLNYGRGIPTEIQFLPDGNKVVTSAHENQIIKIIDVNSKLSGGEIPAQIISVSQDASKILFHDGTNFSVSEDVHGESRKIGLKDIAFRGFISEVRSYRISNDGNYIARIISRFMSSESMEKYFIELYDVEKDESEYIPLSLPNVGFVFTPDSKQLLISGEAAGLRIVDVQSAKVVKTYDHIKETSYRIMISKDGKTFIINRISGTSDLYSMETGELIDKIPGEALYAEGEGGELEVRGLHNNATYRWTKKKGMELFELDEACSDTPVDFGDVNLYNENSDILLMVRNNHVDRVCYVVDFKTGGLLMTFRPSLRDYRINAYLSPDGKTIATDQYFYSSYSTSNPEKNRNYRGTAVYTILGEEETRKEVEQLCKGRKLTVAEKRQIGISSGIK</sequence>
<feature type="repeat" description="WD" evidence="1">
    <location>
        <begin position="374"/>
        <end position="415"/>
    </location>
</feature>
<dbReference type="InterPro" id="IPR015943">
    <property type="entry name" value="WD40/YVTN_repeat-like_dom_sf"/>
</dbReference>
<evidence type="ECO:0000313" key="5">
    <source>
        <dbReference type="Proteomes" id="UP001595916"/>
    </source>
</evidence>
<keyword evidence="2" id="KW-0812">Transmembrane</keyword>
<keyword evidence="4" id="KW-0675">Receptor</keyword>
<dbReference type="InterPro" id="IPR000157">
    <property type="entry name" value="TIR_dom"/>
</dbReference>
<reference evidence="5" key="1">
    <citation type="journal article" date="2019" name="Int. J. Syst. Evol. Microbiol.">
        <title>The Global Catalogue of Microorganisms (GCM) 10K type strain sequencing project: providing services to taxonomists for standard genome sequencing and annotation.</title>
        <authorList>
            <consortium name="The Broad Institute Genomics Platform"/>
            <consortium name="The Broad Institute Genome Sequencing Center for Infectious Disease"/>
            <person name="Wu L."/>
            <person name="Ma J."/>
        </authorList>
    </citation>
    <scope>NUCLEOTIDE SEQUENCE [LARGE SCALE GENOMIC DNA]</scope>
    <source>
        <strain evidence="5">CCUG 46385</strain>
    </source>
</reference>
<protein>
    <submittedName>
        <fullName evidence="4">Toll/interleukin-1 receptor domain-containing protein</fullName>
    </submittedName>
</protein>
<dbReference type="Gene3D" id="2.130.10.10">
    <property type="entry name" value="YVTN repeat-like/Quinoprotein amine dehydrogenase"/>
    <property type="match status" value="3"/>
</dbReference>
<dbReference type="Pfam" id="PF13676">
    <property type="entry name" value="TIR_2"/>
    <property type="match status" value="1"/>
</dbReference>
<evidence type="ECO:0000313" key="4">
    <source>
        <dbReference type="EMBL" id="MFC4803693.1"/>
    </source>
</evidence>
<dbReference type="Gene3D" id="3.40.50.10140">
    <property type="entry name" value="Toll/interleukin-1 receptor homology (TIR) domain"/>
    <property type="match status" value="1"/>
</dbReference>
<proteinExistence type="predicted"/>
<evidence type="ECO:0000259" key="3">
    <source>
        <dbReference type="PROSITE" id="PS50104"/>
    </source>
</evidence>
<keyword evidence="5" id="KW-1185">Reference proteome</keyword>
<evidence type="ECO:0000256" key="1">
    <source>
        <dbReference type="PROSITE-ProRule" id="PRU00221"/>
    </source>
</evidence>
<keyword evidence="2" id="KW-0472">Membrane</keyword>
<dbReference type="PROSITE" id="PS50104">
    <property type="entry name" value="TIR"/>
    <property type="match status" value="1"/>
</dbReference>
<dbReference type="Pfam" id="PF00400">
    <property type="entry name" value="WD40"/>
    <property type="match status" value="1"/>
</dbReference>
<dbReference type="PANTHER" id="PTHR19879:SF9">
    <property type="entry name" value="TRANSCRIPTION INITIATION FACTOR TFIID SUBUNIT 5"/>
    <property type="match status" value="1"/>
</dbReference>
<dbReference type="InterPro" id="IPR035897">
    <property type="entry name" value="Toll_tir_struct_dom_sf"/>
</dbReference>
<keyword evidence="1" id="KW-0853">WD repeat</keyword>
<feature type="transmembrane region" description="Helical" evidence="2">
    <location>
        <begin position="232"/>
        <end position="255"/>
    </location>
</feature>
<dbReference type="InterPro" id="IPR001680">
    <property type="entry name" value="WD40_rpt"/>
</dbReference>
<organism evidence="4 5">
    <name type="scientific">Filifactor villosus</name>
    <dbReference type="NCBI Taxonomy" id="29374"/>
    <lineage>
        <taxon>Bacteria</taxon>
        <taxon>Bacillati</taxon>
        <taxon>Bacillota</taxon>
        <taxon>Clostridia</taxon>
        <taxon>Peptostreptococcales</taxon>
        <taxon>Filifactoraceae</taxon>
        <taxon>Filifactor</taxon>
    </lineage>
</organism>
<name>A0ABV9QIK7_9FIRM</name>
<dbReference type="PANTHER" id="PTHR19879">
    <property type="entry name" value="TRANSCRIPTION INITIATION FACTOR TFIID"/>
    <property type="match status" value="1"/>
</dbReference>
<dbReference type="SMART" id="SM00255">
    <property type="entry name" value="TIR"/>
    <property type="match status" value="1"/>
</dbReference>
<dbReference type="SUPFAM" id="SSF52200">
    <property type="entry name" value="Toll/Interleukin receptor TIR domain"/>
    <property type="match status" value="1"/>
</dbReference>
<comment type="caution">
    <text evidence="4">The sequence shown here is derived from an EMBL/GenBank/DDBJ whole genome shotgun (WGS) entry which is preliminary data.</text>
</comment>
<dbReference type="Proteomes" id="UP001595916">
    <property type="component" value="Unassembled WGS sequence"/>
</dbReference>
<dbReference type="RefSeq" id="WP_379787145.1">
    <property type="nucleotide sequence ID" value="NZ_JBHSHL010000003.1"/>
</dbReference>
<feature type="domain" description="TIR" evidence="3">
    <location>
        <begin position="26"/>
        <end position="166"/>
    </location>
</feature>
<dbReference type="PROSITE" id="PS50082">
    <property type="entry name" value="WD_REPEATS_2"/>
    <property type="match status" value="1"/>
</dbReference>
<dbReference type="EMBL" id="JBHSHL010000003">
    <property type="protein sequence ID" value="MFC4803693.1"/>
    <property type="molecule type" value="Genomic_DNA"/>
</dbReference>
<accession>A0ABV9QIK7</accession>
<dbReference type="SUPFAM" id="SSF82171">
    <property type="entry name" value="DPP6 N-terminal domain-like"/>
    <property type="match status" value="1"/>
</dbReference>
<gene>
    <name evidence="4" type="ORF">ACFO4R_01230</name>
</gene>
<evidence type="ECO:0000256" key="2">
    <source>
        <dbReference type="SAM" id="Phobius"/>
    </source>
</evidence>
<dbReference type="SMART" id="SM00320">
    <property type="entry name" value="WD40"/>
    <property type="match status" value="4"/>
</dbReference>
<dbReference type="PROSITE" id="PS50294">
    <property type="entry name" value="WD_REPEATS_REGION"/>
    <property type="match status" value="1"/>
</dbReference>
<keyword evidence="2" id="KW-1133">Transmembrane helix</keyword>